<protein>
    <submittedName>
        <fullName evidence="2">Alpha/beta hydrolase</fullName>
    </submittedName>
</protein>
<dbReference type="Pfam" id="PF12697">
    <property type="entry name" value="Abhydrolase_6"/>
    <property type="match status" value="1"/>
</dbReference>
<dbReference type="InterPro" id="IPR000073">
    <property type="entry name" value="AB_hydrolase_1"/>
</dbReference>
<dbReference type="KEGG" id="mdb:OVN18_11425"/>
<dbReference type="AlphaFoldDB" id="A0A9E8MKA6"/>
<dbReference type="Gene3D" id="3.40.50.1820">
    <property type="entry name" value="alpha/beta hydrolase"/>
    <property type="match status" value="1"/>
</dbReference>
<evidence type="ECO:0000313" key="3">
    <source>
        <dbReference type="Proteomes" id="UP001164706"/>
    </source>
</evidence>
<gene>
    <name evidence="2" type="ORF">OVN18_11425</name>
</gene>
<accession>A0A9E8MKA6</accession>
<proteinExistence type="predicted"/>
<organism evidence="2 3">
    <name type="scientific">Microcella daejeonensis</name>
    <dbReference type="NCBI Taxonomy" id="2994971"/>
    <lineage>
        <taxon>Bacteria</taxon>
        <taxon>Bacillati</taxon>
        <taxon>Actinomycetota</taxon>
        <taxon>Actinomycetes</taxon>
        <taxon>Micrococcales</taxon>
        <taxon>Microbacteriaceae</taxon>
        <taxon>Microcella</taxon>
    </lineage>
</organism>
<evidence type="ECO:0000259" key="1">
    <source>
        <dbReference type="Pfam" id="PF12697"/>
    </source>
</evidence>
<dbReference type="RefSeq" id="WP_267780903.1">
    <property type="nucleotide sequence ID" value="NZ_CP113089.1"/>
</dbReference>
<keyword evidence="2" id="KW-0378">Hydrolase</keyword>
<evidence type="ECO:0000313" key="2">
    <source>
        <dbReference type="EMBL" id="WAB81144.1"/>
    </source>
</evidence>
<keyword evidence="3" id="KW-1185">Reference proteome</keyword>
<sequence>MDAPRAVFVHGTGLAGAAAWPRQRDDARLRGSMYLTRPGYGGAEAPRATDWGMERDAVLAAVGSGAHLVAFSYGGLAALLAAAQHPDRIRTMCLIEPPAFSLARGEPGVEAHVAAVAPVLERRGELGPSEFVVALLRAFGQTDPVAPQTEEELRSAEISRLTAAPWEAPLSADAVREVPTLVLTGGWNREYDEAAAALARAGATHRELPGAGHRVQDHPAFTEMLLDLWQEYSAGRRG</sequence>
<dbReference type="InterPro" id="IPR029058">
    <property type="entry name" value="AB_hydrolase_fold"/>
</dbReference>
<dbReference type="Proteomes" id="UP001164706">
    <property type="component" value="Chromosome"/>
</dbReference>
<dbReference type="EMBL" id="CP113089">
    <property type="protein sequence ID" value="WAB81144.1"/>
    <property type="molecule type" value="Genomic_DNA"/>
</dbReference>
<feature type="domain" description="AB hydrolase-1" evidence="1">
    <location>
        <begin position="7"/>
        <end position="220"/>
    </location>
</feature>
<reference evidence="2" key="1">
    <citation type="submission" date="2022-11" db="EMBL/GenBank/DDBJ databases">
        <title>Description of Microcella daejonensis nov. sp, isolated from riverside soil.</title>
        <authorList>
            <person name="Molina K.M."/>
            <person name="Kim S.B."/>
        </authorList>
    </citation>
    <scope>NUCLEOTIDE SEQUENCE</scope>
    <source>
        <strain evidence="2">MMS21-STM12</strain>
    </source>
</reference>
<name>A0A9E8MKA6_9MICO</name>
<dbReference type="SUPFAM" id="SSF53474">
    <property type="entry name" value="alpha/beta-Hydrolases"/>
    <property type="match status" value="1"/>
</dbReference>
<dbReference type="GO" id="GO:0016787">
    <property type="term" value="F:hydrolase activity"/>
    <property type="evidence" value="ECO:0007669"/>
    <property type="project" value="UniProtKB-KW"/>
</dbReference>